<dbReference type="Pfam" id="PF00326">
    <property type="entry name" value="Peptidase_S9"/>
    <property type="match status" value="1"/>
</dbReference>
<dbReference type="Gene3D" id="3.10.450.590">
    <property type="match status" value="1"/>
</dbReference>
<dbReference type="InterPro" id="IPR001375">
    <property type="entry name" value="Peptidase_S9_cat"/>
</dbReference>
<evidence type="ECO:0000259" key="2">
    <source>
        <dbReference type="Pfam" id="PF00326"/>
    </source>
</evidence>
<comment type="caution">
    <text evidence="4">The sequence shown here is derived from an EMBL/GenBank/DDBJ whole genome shotgun (WGS) entry which is preliminary data.</text>
</comment>
<dbReference type="Gene3D" id="3.40.50.1820">
    <property type="entry name" value="alpha/beta hydrolase"/>
    <property type="match status" value="1"/>
</dbReference>
<dbReference type="PANTHER" id="PTHR43265">
    <property type="entry name" value="ESTERASE ESTD"/>
    <property type="match status" value="1"/>
</dbReference>
<dbReference type="InterPro" id="IPR029058">
    <property type="entry name" value="AB_hydrolase_fold"/>
</dbReference>
<dbReference type="PROSITE" id="PS00708">
    <property type="entry name" value="PRO_ENDOPEP_SER"/>
    <property type="match status" value="1"/>
</dbReference>
<keyword evidence="1 4" id="KW-0378">Hydrolase</keyword>
<dbReference type="InterPro" id="IPR002471">
    <property type="entry name" value="Pept_S9_AS"/>
</dbReference>
<dbReference type="InterPro" id="IPR053145">
    <property type="entry name" value="AB_hydrolase_Est10"/>
</dbReference>
<dbReference type="EMBL" id="VWMK01000001">
    <property type="protein sequence ID" value="KAA3770826.1"/>
    <property type="molecule type" value="Genomic_DNA"/>
</dbReference>
<evidence type="ECO:0000313" key="4">
    <source>
        <dbReference type="EMBL" id="KAA3770826.1"/>
    </source>
</evidence>
<dbReference type="SUPFAM" id="SSF53474">
    <property type="entry name" value="alpha/beta-Hydrolases"/>
    <property type="match status" value="1"/>
</dbReference>
<dbReference type="PANTHER" id="PTHR43265:SF1">
    <property type="entry name" value="ESTERASE ESTD"/>
    <property type="match status" value="1"/>
</dbReference>
<evidence type="ECO:0000313" key="5">
    <source>
        <dbReference type="Proteomes" id="UP000422221"/>
    </source>
</evidence>
<dbReference type="InterPro" id="IPR024981">
    <property type="entry name" value="DUF3887"/>
</dbReference>
<dbReference type="GO" id="GO:0006508">
    <property type="term" value="P:proteolysis"/>
    <property type="evidence" value="ECO:0007669"/>
    <property type="project" value="InterPro"/>
</dbReference>
<name>A0A7J4XQ21_9BACE</name>
<dbReference type="GO" id="GO:0004252">
    <property type="term" value="F:serine-type endopeptidase activity"/>
    <property type="evidence" value="ECO:0007669"/>
    <property type="project" value="InterPro"/>
</dbReference>
<protein>
    <submittedName>
        <fullName evidence="4">Alpha/beta fold hydrolase</fullName>
    </submittedName>
</protein>
<organism evidence="4 5">
    <name type="scientific">Bacteroides salyersiae</name>
    <dbReference type="NCBI Taxonomy" id="291644"/>
    <lineage>
        <taxon>Bacteria</taxon>
        <taxon>Pseudomonadati</taxon>
        <taxon>Bacteroidota</taxon>
        <taxon>Bacteroidia</taxon>
        <taxon>Bacteroidales</taxon>
        <taxon>Bacteroidaceae</taxon>
        <taxon>Bacteroides</taxon>
    </lineage>
</organism>
<dbReference type="Proteomes" id="UP000422221">
    <property type="component" value="Unassembled WGS sequence"/>
</dbReference>
<dbReference type="AlphaFoldDB" id="A0A7J4XQ21"/>
<proteinExistence type="predicted"/>
<gene>
    <name evidence="4" type="ORF">F3F73_01110</name>
</gene>
<evidence type="ECO:0000256" key="1">
    <source>
        <dbReference type="ARBA" id="ARBA00022801"/>
    </source>
</evidence>
<dbReference type="GO" id="GO:0052689">
    <property type="term" value="F:carboxylic ester hydrolase activity"/>
    <property type="evidence" value="ECO:0007669"/>
    <property type="project" value="TreeGrafter"/>
</dbReference>
<accession>A0A7J4XQ21</accession>
<feature type="domain" description="DUF3887" evidence="3">
    <location>
        <begin position="78"/>
        <end position="162"/>
    </location>
</feature>
<sequence length="472" mass="52841">MIQSDAALWQVAGQYAYDDSETNTEELTLRSGGEEINESLIKILEGIMLQRIVILLIVLLGILQPADAQNHKANLKSAERLYKFIVAGQGDSVHVRMSDTIRKKVAPVVFSDSFRQLEKQMGKFKSRGKWKTEMAEGITMYHCDVRFEKNSMRFTVVFDEDGRANTLTFTPATSVVDAKPMEFNKKRLEEKSVEISTDTFRLPGTLTLPKGGSRLPVLILVHGSGPNDRDETLGPNKLFRDIAWGLAEQGIAVLRYDKRTKVYGTAAYPQGVEATFDNEVVDDVISAVRLVKSLPEIDSARVYVLGHSLGGMLVPRIAQRAGEGCLGGIISLAGPVRKMEQLLTEQITYISSLSGTQPDVKAAVEQVMNSLPESYRKMETEYQPVEVARMLKLPFLVLQGERDYQVTMQDFGMWRFGLYRNPNVLFKSYPKLNHALQEGSGKSTPFEYTHLSPVPEYVIKDIADFINGVFKQ</sequence>
<dbReference type="Pfam" id="PF13026">
    <property type="entry name" value="DUF3887"/>
    <property type="match status" value="1"/>
</dbReference>
<reference evidence="4 5" key="1">
    <citation type="journal article" date="2019" name="Nat. Med.">
        <title>A library of human gut bacterial isolates paired with longitudinal multiomics data enables mechanistic microbiome research.</title>
        <authorList>
            <person name="Poyet M."/>
            <person name="Groussin M."/>
            <person name="Gibbons S.M."/>
            <person name="Avila-Pacheco J."/>
            <person name="Jiang X."/>
            <person name="Kearney S.M."/>
            <person name="Perrotta A.R."/>
            <person name="Berdy B."/>
            <person name="Zhao S."/>
            <person name="Lieberman T.D."/>
            <person name="Swanson P.K."/>
            <person name="Smith M."/>
            <person name="Roesemann S."/>
            <person name="Alexander J.E."/>
            <person name="Rich S.A."/>
            <person name="Livny J."/>
            <person name="Vlamakis H."/>
            <person name="Clish C."/>
            <person name="Bullock K."/>
            <person name="Deik A."/>
            <person name="Scott J."/>
            <person name="Pierce K.A."/>
            <person name="Xavier R.J."/>
            <person name="Alm E.J."/>
        </authorList>
    </citation>
    <scope>NUCLEOTIDE SEQUENCE [LARGE SCALE GENOMIC DNA]</scope>
    <source>
        <strain evidence="4 5">BIOML-A10</strain>
    </source>
</reference>
<feature type="domain" description="Peptidase S9 prolyl oligopeptidase catalytic" evidence="2">
    <location>
        <begin position="246"/>
        <end position="440"/>
    </location>
</feature>
<evidence type="ECO:0000259" key="3">
    <source>
        <dbReference type="Pfam" id="PF13026"/>
    </source>
</evidence>